<evidence type="ECO:0000256" key="2">
    <source>
        <dbReference type="ARBA" id="ARBA00008520"/>
    </source>
</evidence>
<dbReference type="Gene3D" id="3.40.190.10">
    <property type="entry name" value="Periplasmic binding protein-like II"/>
    <property type="match status" value="2"/>
</dbReference>
<evidence type="ECO:0000256" key="1">
    <source>
        <dbReference type="ARBA" id="ARBA00004418"/>
    </source>
</evidence>
<dbReference type="GO" id="GO:0042597">
    <property type="term" value="C:periplasmic space"/>
    <property type="evidence" value="ECO:0007669"/>
    <property type="project" value="UniProtKB-SubCell"/>
</dbReference>
<dbReference type="EMBL" id="CP004885">
    <property type="protein sequence ID" value="AGX87714.1"/>
    <property type="molecule type" value="Genomic_DNA"/>
</dbReference>
<dbReference type="KEGG" id="cbx:Cenrod_1629"/>
<comment type="subcellular location">
    <subcellularLocation>
        <location evidence="1">Periplasm</location>
    </subcellularLocation>
</comment>
<keyword evidence="3" id="KW-0762">Sugar transport</keyword>
<dbReference type="InterPro" id="IPR050490">
    <property type="entry name" value="Bact_solute-bd_prot1"/>
</dbReference>
<comment type="similarity">
    <text evidence="2">Belongs to the bacterial solute-binding protein 1 family.</text>
</comment>
<dbReference type="PATRIC" id="fig|946483.4.peg.1649"/>
<dbReference type="HOGENOM" id="CLU_031285_12_4_4"/>
<reference evidence="3 4" key="1">
    <citation type="journal article" date="2013" name="Genome Biol.">
        <title>Genomic analysis reveals key aspects of prokaryotic symbiosis in the phototrophic consortium "Chlorochromatium aggregatum".</title>
        <authorList>
            <person name="Liu Z."/>
            <person name="Muller J."/>
            <person name="Li T."/>
            <person name="Alvey R.M."/>
            <person name="Vogl K."/>
            <person name="Frigaard N.U."/>
            <person name="Rockwell N.C."/>
            <person name="Boyd E.S."/>
            <person name="Tomsho L.P."/>
            <person name="Schuster S.C."/>
            <person name="Henke P."/>
            <person name="Rohde M."/>
            <person name="Overmann J."/>
            <person name="Bryant D.A."/>
        </authorList>
    </citation>
    <scope>NUCLEOTIDE SEQUENCE [LARGE SCALE GENOMIC DNA]</scope>
    <source>
        <strain evidence="3">CR</strain>
    </source>
</reference>
<gene>
    <name evidence="3" type="ORF">Cenrod_1629</name>
</gene>
<dbReference type="AlphaFoldDB" id="U5NC02"/>
<proteinExistence type="inferred from homology"/>
<dbReference type="PANTHER" id="PTHR43649:SF14">
    <property type="entry name" value="BLR3389 PROTEIN"/>
    <property type="match status" value="1"/>
</dbReference>
<keyword evidence="3" id="KW-0813">Transport</keyword>
<accession>U5NC02</accession>
<name>U5NC02_9BURK</name>
<evidence type="ECO:0000313" key="4">
    <source>
        <dbReference type="Proteomes" id="UP000017184"/>
    </source>
</evidence>
<keyword evidence="4" id="KW-1185">Reference proteome</keyword>
<dbReference type="Proteomes" id="UP000017184">
    <property type="component" value="Chromosome"/>
</dbReference>
<dbReference type="SUPFAM" id="SSF53850">
    <property type="entry name" value="Periplasmic binding protein-like II"/>
    <property type="match status" value="1"/>
</dbReference>
<protein>
    <submittedName>
        <fullName evidence="3">Sugar transporter substrate-binding protein</fullName>
    </submittedName>
</protein>
<dbReference type="Pfam" id="PF01547">
    <property type="entry name" value="SBP_bac_1"/>
    <property type="match status" value="1"/>
</dbReference>
<organism evidence="3 4">
    <name type="scientific">Candidatus Symbiobacter mobilis CR</name>
    <dbReference type="NCBI Taxonomy" id="946483"/>
    <lineage>
        <taxon>Bacteria</taxon>
        <taxon>Pseudomonadati</taxon>
        <taxon>Pseudomonadota</taxon>
        <taxon>Betaproteobacteria</taxon>
        <taxon>Burkholderiales</taxon>
        <taxon>Comamonadaceae</taxon>
    </lineage>
</organism>
<dbReference type="eggNOG" id="COG1653">
    <property type="taxonomic scope" value="Bacteria"/>
</dbReference>
<sequence>MVTFLHYFTDSLSGGVDDMARVFNANNPRYELKAVALDHESFDASMQDTLQHGHPPDLYSYWAGERTAAVLADLEPIDDVWKQAKLDERFSASLIRAASVYRGKTYFLPLTQHVVGFFYSKKVFAAYGVQPPKTWEEFLAVCERLRSGGVTPIALGAKDRWPAQFWFDFLLLRTVPYEFRERLMAGSASYDDPKVHAVFARWAELIEKGYFNAAPNDAAWDKDANAMVHDGKAAMTLMGTWNLGHLAQKPYEWVPGKDYGFFPFPMIVPEIPAVALGPIDGIVIPKKAQNLPGAKEALVFLAGVEAQRAFSQGSGALAPNLDIPRSVYNEVQQHALDEIGRSPYFAFPYDLSTPPALAELGLNAFSEFLAYPKAYPTLLRQLARDVHAHTQR</sequence>
<dbReference type="PANTHER" id="PTHR43649">
    <property type="entry name" value="ARABINOSE-BINDING PROTEIN-RELATED"/>
    <property type="match status" value="1"/>
</dbReference>
<evidence type="ECO:0000313" key="3">
    <source>
        <dbReference type="EMBL" id="AGX87714.1"/>
    </source>
</evidence>
<dbReference type="STRING" id="946483.Cenrod_1629"/>
<dbReference type="InterPro" id="IPR006059">
    <property type="entry name" value="SBP"/>
</dbReference>